<evidence type="ECO:0000313" key="2">
    <source>
        <dbReference type="Proteomes" id="UP000193925"/>
    </source>
</evidence>
<organism evidence="1 2">
    <name type="scientific">Acidithiobacillus ferrivorans</name>
    <dbReference type="NCBI Taxonomy" id="160808"/>
    <lineage>
        <taxon>Bacteria</taxon>
        <taxon>Pseudomonadati</taxon>
        <taxon>Pseudomonadota</taxon>
        <taxon>Acidithiobacillia</taxon>
        <taxon>Acidithiobacillales</taxon>
        <taxon>Acidithiobacillaceae</taxon>
        <taxon>Acidithiobacillus</taxon>
    </lineage>
</organism>
<gene>
    <name evidence="1" type="ORF">AFERRI_40140</name>
</gene>
<keyword evidence="2" id="KW-1185">Reference proteome</keyword>
<dbReference type="EMBL" id="LT841305">
    <property type="protein sequence ID" value="SMH66791.1"/>
    <property type="molecule type" value="Genomic_DNA"/>
</dbReference>
<name>A0ABY1MSI0_9PROT</name>
<reference evidence="1 2" key="1">
    <citation type="submission" date="2017-03" db="EMBL/GenBank/DDBJ databases">
        <authorList>
            <person name="Regsiter A."/>
            <person name="William W."/>
        </authorList>
    </citation>
    <scope>NUCLEOTIDE SEQUENCE [LARGE SCALE GENOMIC DNA]</scope>
    <source>
        <strain evidence="1">PRJEB5721</strain>
    </source>
</reference>
<evidence type="ECO:0000313" key="1">
    <source>
        <dbReference type="EMBL" id="SMH66791.1"/>
    </source>
</evidence>
<accession>A0ABY1MSI0</accession>
<sequence>MIEGLIFITGNVFLVLYAKSGWKLMPSVSKPLTILAAPWVGR</sequence>
<proteinExistence type="predicted"/>
<protein>
    <submittedName>
        <fullName evidence="1">Uncharacterized protein</fullName>
    </submittedName>
</protein>
<dbReference type="Proteomes" id="UP000193925">
    <property type="component" value="Chromosome AFERRI"/>
</dbReference>